<reference evidence="1 2" key="1">
    <citation type="submission" date="2016-08" db="EMBL/GenBank/DDBJ databases">
        <title>Genomes of anaerobic fungi encode conserved fungal cellulosomes for biomass hydrolysis.</title>
        <authorList>
            <consortium name="DOE Joint Genome Institute"/>
            <person name="Haitjema C.H."/>
            <person name="Gilmore S.P."/>
            <person name="Henske J.K."/>
            <person name="Solomon K.V."/>
            <person name="De Groot R."/>
            <person name="Kuo A."/>
            <person name="Mondo S.J."/>
            <person name="Salamov A.A."/>
            <person name="Labutti K."/>
            <person name="Zhao Z."/>
            <person name="Chiniquy J."/>
            <person name="Barry K."/>
            <person name="Brewer H.M."/>
            <person name="Purvine S.O."/>
            <person name="Wright A.T."/>
            <person name="Boxma B."/>
            <person name="Van Alen T."/>
            <person name="Hackstein J.H."/>
            <person name="Baker S.E."/>
            <person name="Grigoriev I.V."/>
            <person name="O'Malley M.A."/>
        </authorList>
    </citation>
    <scope>NUCLEOTIDE SEQUENCE [LARGE SCALE GENOMIC DNA]</scope>
    <source>
        <strain evidence="2">finn</strain>
    </source>
</reference>
<organism evidence="1 2">
    <name type="scientific">Piromyces finnis</name>
    <dbReference type="NCBI Taxonomy" id="1754191"/>
    <lineage>
        <taxon>Eukaryota</taxon>
        <taxon>Fungi</taxon>
        <taxon>Fungi incertae sedis</taxon>
        <taxon>Chytridiomycota</taxon>
        <taxon>Chytridiomycota incertae sedis</taxon>
        <taxon>Neocallimastigomycetes</taxon>
        <taxon>Neocallimastigales</taxon>
        <taxon>Neocallimastigaceae</taxon>
        <taxon>Piromyces</taxon>
    </lineage>
</organism>
<gene>
    <name evidence="1" type="ORF">BCR36DRAFT_444203</name>
</gene>
<dbReference type="EMBL" id="MCFH01000145">
    <property type="protein sequence ID" value="ORX36988.1"/>
    <property type="molecule type" value="Genomic_DNA"/>
</dbReference>
<sequence>MLVNLKLIVINIVLILFYKFIFCSNEITEYKEDDYYLIYVNNTYLGNSHSNKYFNKQQEHNEFIEEFMNTLDCLIEKKSNTYKNQEKLEKISKLHSLKKRENSININEYSTYGKQL</sequence>
<dbReference type="OrthoDB" id="2181085at2759"/>
<comment type="caution">
    <text evidence="1">The sequence shown here is derived from an EMBL/GenBank/DDBJ whole genome shotgun (WGS) entry which is preliminary data.</text>
</comment>
<dbReference type="AlphaFoldDB" id="A0A1Y1UG36"/>
<protein>
    <submittedName>
        <fullName evidence="1">Uncharacterized protein</fullName>
    </submittedName>
</protein>
<keyword evidence="2" id="KW-1185">Reference proteome</keyword>
<dbReference type="Proteomes" id="UP000193719">
    <property type="component" value="Unassembled WGS sequence"/>
</dbReference>
<accession>A0A1Y1UG36</accession>
<evidence type="ECO:0000313" key="1">
    <source>
        <dbReference type="EMBL" id="ORX36988.1"/>
    </source>
</evidence>
<proteinExistence type="predicted"/>
<evidence type="ECO:0000313" key="2">
    <source>
        <dbReference type="Proteomes" id="UP000193719"/>
    </source>
</evidence>
<name>A0A1Y1UG36_9FUNG</name>
<reference evidence="1 2" key="2">
    <citation type="submission" date="2016-08" db="EMBL/GenBank/DDBJ databases">
        <title>Pervasive Adenine N6-methylation of Active Genes in Fungi.</title>
        <authorList>
            <consortium name="DOE Joint Genome Institute"/>
            <person name="Mondo S.J."/>
            <person name="Dannebaum R.O."/>
            <person name="Kuo R.C."/>
            <person name="Labutti K."/>
            <person name="Haridas S."/>
            <person name="Kuo A."/>
            <person name="Salamov A."/>
            <person name="Ahrendt S.R."/>
            <person name="Lipzen A."/>
            <person name="Sullivan W."/>
            <person name="Andreopoulos W.B."/>
            <person name="Clum A."/>
            <person name="Lindquist E."/>
            <person name="Daum C."/>
            <person name="Ramamoorthy G.K."/>
            <person name="Gryganskyi A."/>
            <person name="Culley D."/>
            <person name="Magnuson J.K."/>
            <person name="James T.Y."/>
            <person name="O'Malley M.A."/>
            <person name="Stajich J.E."/>
            <person name="Spatafora J.W."/>
            <person name="Visel A."/>
            <person name="Grigoriev I.V."/>
        </authorList>
    </citation>
    <scope>NUCLEOTIDE SEQUENCE [LARGE SCALE GENOMIC DNA]</scope>
    <source>
        <strain evidence="2">finn</strain>
    </source>
</reference>